<feature type="chain" id="PRO_5016146625" evidence="2">
    <location>
        <begin position="30"/>
        <end position="158"/>
    </location>
</feature>
<dbReference type="Proteomes" id="UP000011200">
    <property type="component" value="Chromosome"/>
</dbReference>
<dbReference type="GO" id="GO:0005615">
    <property type="term" value="C:extracellular space"/>
    <property type="evidence" value="ECO:0007669"/>
    <property type="project" value="InterPro"/>
</dbReference>
<dbReference type="AlphaFoldDB" id="A0A2U9PXB9"/>
<dbReference type="RefSeq" id="WP_003897024.1">
    <property type="nucleotide sequence ID" value="NZ_CP027541.1"/>
</dbReference>
<gene>
    <name evidence="4" type="ORF">D806_055050</name>
</gene>
<evidence type="ECO:0000259" key="3">
    <source>
        <dbReference type="Pfam" id="PF09167"/>
    </source>
</evidence>
<name>A0A2U9PXB9_MYCSE</name>
<sequence>MNIRTGMKIAAASTATAAMALGAAPLAMAETEAGFGEAQDLVAPTGDTASVTVTDIALSSDQIPTEVEGQLYEATATIEAKEGTVTPVLSNFNARTADGQTYQAVYEVPASEGNPESLTEGASTTGKVYFDVKGEAPDSVVYSDVGSDEVIWTDDAGQ</sequence>
<dbReference type="InterPro" id="IPR015250">
    <property type="entry name" value="MPT63-like"/>
</dbReference>
<feature type="domain" description="MPT63-like" evidence="3">
    <location>
        <begin position="33"/>
        <end position="152"/>
    </location>
</feature>
<evidence type="ECO:0000256" key="2">
    <source>
        <dbReference type="SAM" id="SignalP"/>
    </source>
</evidence>
<dbReference type="EMBL" id="CP027541">
    <property type="protein sequence ID" value="AWT56451.1"/>
    <property type="molecule type" value="Genomic_DNA"/>
</dbReference>
<feature type="signal peptide" evidence="2">
    <location>
        <begin position="1"/>
        <end position="29"/>
    </location>
</feature>
<evidence type="ECO:0000313" key="5">
    <source>
        <dbReference type="Proteomes" id="UP000011200"/>
    </source>
</evidence>
<reference evidence="5" key="2">
    <citation type="submission" date="2018-03" db="EMBL/GenBank/DDBJ databases">
        <authorList>
            <person name="Derbyshire K."/>
            <person name="Gray T.A."/>
            <person name="Champion M."/>
        </authorList>
    </citation>
    <scope>NUCLEOTIDE SEQUENCE [LARGE SCALE GENOMIC DNA]</scope>
    <source>
        <strain evidence="5">MKD8</strain>
    </source>
</reference>
<protein>
    <submittedName>
        <fullName evidence="4">Immunogenic protein MPT63</fullName>
    </submittedName>
</protein>
<keyword evidence="1 2" id="KW-0732">Signal</keyword>
<dbReference type="Pfam" id="PF09167">
    <property type="entry name" value="DUF1942"/>
    <property type="match status" value="1"/>
</dbReference>
<dbReference type="SUPFAM" id="SSF81982">
    <property type="entry name" value="Antigen MPT63/MPB63 (immunoprotective extracellular protein)"/>
    <property type="match status" value="1"/>
</dbReference>
<evidence type="ECO:0000313" key="4">
    <source>
        <dbReference type="EMBL" id="AWT56451.1"/>
    </source>
</evidence>
<dbReference type="InterPro" id="IPR029050">
    <property type="entry name" value="Immunoprotect_excell_Ig-like"/>
</dbReference>
<evidence type="ECO:0000256" key="1">
    <source>
        <dbReference type="ARBA" id="ARBA00022729"/>
    </source>
</evidence>
<dbReference type="Gene3D" id="2.60.40.1240">
    <property type="match status" value="1"/>
</dbReference>
<accession>A0A2U9PXB9</accession>
<organism evidence="4 5">
    <name type="scientific">Mycolicibacterium smegmatis (strain MKD8)</name>
    <name type="common">Mycobacterium smegmatis</name>
    <dbReference type="NCBI Taxonomy" id="1214915"/>
    <lineage>
        <taxon>Bacteria</taxon>
        <taxon>Bacillati</taxon>
        <taxon>Actinomycetota</taxon>
        <taxon>Actinomycetes</taxon>
        <taxon>Mycobacteriales</taxon>
        <taxon>Mycobacteriaceae</taxon>
        <taxon>Mycolicibacterium</taxon>
    </lineage>
</organism>
<proteinExistence type="predicted"/>
<reference evidence="4 5" key="1">
    <citation type="journal article" date="2013" name="Genome Announc.">
        <title>Draft genome sequence of MKD8, a conjugal recipient Mycobacterium smegmatis strain.</title>
        <authorList>
            <person name="Gray T.A."/>
            <person name="Palumbo M.J."/>
            <person name="Derbyshire K.M."/>
        </authorList>
    </citation>
    <scope>NUCLEOTIDE SEQUENCE [LARGE SCALE GENOMIC DNA]</scope>
    <source>
        <strain evidence="4 5">MKD8</strain>
    </source>
</reference>